<dbReference type="InterPro" id="IPR026444">
    <property type="entry name" value="Secre_tail"/>
</dbReference>
<evidence type="ECO:0000313" key="13">
    <source>
        <dbReference type="EMBL" id="RXR20700.1"/>
    </source>
</evidence>
<dbReference type="Proteomes" id="UP000290283">
    <property type="component" value="Unassembled WGS sequence"/>
</dbReference>
<dbReference type="InterPro" id="IPR011628">
    <property type="entry name" value="Cleaved_adhesin"/>
</dbReference>
<dbReference type="InterPro" id="IPR008754">
    <property type="entry name" value="Peptidase_M43"/>
</dbReference>
<evidence type="ECO:0000256" key="2">
    <source>
        <dbReference type="ARBA" id="ARBA00022670"/>
    </source>
</evidence>
<keyword evidence="4 9" id="KW-0732">Signal</keyword>
<comment type="caution">
    <text evidence="13">The sequence shown here is derived from an EMBL/GenBank/DDBJ whole genome shotgun (WGS) entry which is preliminary data.</text>
</comment>
<proteinExistence type="inferred from homology"/>
<name>A0A4Q1K5D1_9FLAO</name>
<feature type="chain" id="PRO_5020898974" evidence="9">
    <location>
        <begin position="22"/>
        <end position="934"/>
    </location>
</feature>
<dbReference type="PANTHER" id="PTHR47466:SF1">
    <property type="entry name" value="METALLOPROTEASE MEP1 (AFU_ORTHOLOGUE AFUA_1G07730)-RELATED"/>
    <property type="match status" value="1"/>
</dbReference>
<evidence type="ECO:0000256" key="4">
    <source>
        <dbReference type="ARBA" id="ARBA00022729"/>
    </source>
</evidence>
<keyword evidence="5" id="KW-0378">Hydrolase</keyword>
<evidence type="ECO:0000256" key="6">
    <source>
        <dbReference type="ARBA" id="ARBA00022833"/>
    </source>
</evidence>
<evidence type="ECO:0000256" key="3">
    <source>
        <dbReference type="ARBA" id="ARBA00022723"/>
    </source>
</evidence>
<evidence type="ECO:0000313" key="14">
    <source>
        <dbReference type="Proteomes" id="UP000290283"/>
    </source>
</evidence>
<organism evidence="13 14">
    <name type="scientific">Flavobacterium amnicola</name>
    <dbReference type="NCBI Taxonomy" id="2506422"/>
    <lineage>
        <taxon>Bacteria</taxon>
        <taxon>Pseudomonadati</taxon>
        <taxon>Bacteroidota</taxon>
        <taxon>Flavobacteriia</taxon>
        <taxon>Flavobacteriales</taxon>
        <taxon>Flavobacteriaceae</taxon>
        <taxon>Flavobacterium</taxon>
    </lineage>
</organism>
<dbReference type="Pfam" id="PF07675">
    <property type="entry name" value="Cleaved_Adhesin"/>
    <property type="match status" value="1"/>
</dbReference>
<dbReference type="InterPro" id="IPR024079">
    <property type="entry name" value="MetalloPept_cat_dom_sf"/>
</dbReference>
<dbReference type="Gene3D" id="3.40.390.10">
    <property type="entry name" value="Collagenase (Catalytic Domain)"/>
    <property type="match status" value="1"/>
</dbReference>
<evidence type="ECO:0000259" key="10">
    <source>
        <dbReference type="Pfam" id="PF05572"/>
    </source>
</evidence>
<dbReference type="InterPro" id="IPR038081">
    <property type="entry name" value="CalX-like_sf"/>
</dbReference>
<dbReference type="GO" id="GO:0046872">
    <property type="term" value="F:metal ion binding"/>
    <property type="evidence" value="ECO:0007669"/>
    <property type="project" value="UniProtKB-KW"/>
</dbReference>
<dbReference type="PANTHER" id="PTHR47466">
    <property type="match status" value="1"/>
</dbReference>
<dbReference type="RefSeq" id="WP_129433841.1">
    <property type="nucleotide sequence ID" value="NZ_SBKO01000001.1"/>
</dbReference>
<feature type="domain" description="Peptidase M43 pregnancy-associated plasma-A" evidence="10">
    <location>
        <begin position="192"/>
        <end position="357"/>
    </location>
</feature>
<dbReference type="NCBIfam" id="TIGR04183">
    <property type="entry name" value="Por_Secre_tail"/>
    <property type="match status" value="1"/>
</dbReference>
<dbReference type="GO" id="GO:0006508">
    <property type="term" value="P:proteolysis"/>
    <property type="evidence" value="ECO:0007669"/>
    <property type="project" value="UniProtKB-KW"/>
</dbReference>
<dbReference type="AlphaFoldDB" id="A0A4Q1K5D1"/>
<keyword evidence="8" id="KW-1015">Disulfide bond</keyword>
<dbReference type="SUPFAM" id="SSF55486">
    <property type="entry name" value="Metalloproteases ('zincins'), catalytic domain"/>
    <property type="match status" value="1"/>
</dbReference>
<evidence type="ECO:0000256" key="5">
    <source>
        <dbReference type="ARBA" id="ARBA00022801"/>
    </source>
</evidence>
<dbReference type="Pfam" id="PF18962">
    <property type="entry name" value="Por_Secre_tail"/>
    <property type="match status" value="1"/>
</dbReference>
<evidence type="ECO:0000259" key="11">
    <source>
        <dbReference type="Pfam" id="PF07675"/>
    </source>
</evidence>
<dbReference type="SUPFAM" id="SSF141072">
    <property type="entry name" value="CalX-like"/>
    <property type="match status" value="1"/>
</dbReference>
<evidence type="ECO:0000259" key="12">
    <source>
        <dbReference type="Pfam" id="PF18962"/>
    </source>
</evidence>
<feature type="domain" description="Secretion system C-terminal sorting" evidence="12">
    <location>
        <begin position="858"/>
        <end position="933"/>
    </location>
</feature>
<gene>
    <name evidence="13" type="ORF">EQG63_01845</name>
</gene>
<sequence length="934" mass="99015">MKKLLLFIFILNLSLSYSQVAKLVQPIENKTNVFQTEIEKARATSPGGVVRCATHEHHLARQASGKAASDEAFENWLAPKVLEIQKQRAEGRLRLPSVIRIPVVVHVIHNGDAVGTNENIADAQVLAQITVLNQDFRKMTGTPGAGAGVDTTIEFCMATVDPSGNPTNGIDRRNLGIASFDQAGVETNMKPNTIWDPTKYFNMWTASLSGDLAGVLGYAQFPSGSGLAGMPSADCVSGEASTDGFICAYGTFGCRAIYPGGNYSDTQYDQGRTATHEIGHMFGLRHTWGDATDCSGDDYCADVPPCSNSYFAAEATCLKPVQCSGQARQTENYMDYSDDTCMNRYTQNQKDRMLAVIQNSPRRDDLLVSPVCNVATSSIQFKRVDCSTRLINADVAEGNGCSFTDYTIPLSINKAPTQNAVVTFAIDGTSVANANDFTIQTPTVTFPTGTTADRNLVVRVLNDGYVEPNENLVITFTVNANGGDAVAHSEGNKLTMTIVNDDVASAATVVNSLINEDFEDAAGWTLLDGDGDTRNWGVLNGAEGIGTAPNTIVGTCAYSEKRLTYLGGTGNATPNNFMISPQITIPAGTTAASLQYIIAGYGATAGDYTVYFSTNVSSAANIIAGTVLQATSTQAANTSVLRNNVIPPALYGQTGYIVFRHANNNANVGLLLLDSVLLNATVTTQVQTAITAAANCQTSLPINGTVYGRNTNGNVIADVTASGTTFDYGCTSILVSRDLAAAGAAAVNYGSNTAASQRVMAKRITVTPTTNNPSGAGTIKFYFTDAEVAAWEGITGGARANLKVIKGGSGTVLTTTTGTFGTNFTLTATVANGIGGDYYFGTVATLGRDNFEFASLNLYPNPNKGNFNIELESDSNSDIKVSVADLRGRQIFDRKYANNGTFNQTINLENTQSGVYLVTITDGVKKTVKKIVIE</sequence>
<dbReference type="EMBL" id="SBKO01000001">
    <property type="protein sequence ID" value="RXR20700.1"/>
    <property type="molecule type" value="Genomic_DNA"/>
</dbReference>
<keyword evidence="7" id="KW-0482">Metalloprotease</keyword>
<evidence type="ECO:0000256" key="9">
    <source>
        <dbReference type="SAM" id="SignalP"/>
    </source>
</evidence>
<feature type="signal peptide" evidence="9">
    <location>
        <begin position="1"/>
        <end position="21"/>
    </location>
</feature>
<evidence type="ECO:0000256" key="8">
    <source>
        <dbReference type="ARBA" id="ARBA00023157"/>
    </source>
</evidence>
<dbReference type="GO" id="GO:0008237">
    <property type="term" value="F:metallopeptidase activity"/>
    <property type="evidence" value="ECO:0007669"/>
    <property type="project" value="UniProtKB-KW"/>
</dbReference>
<keyword evidence="14" id="KW-1185">Reference proteome</keyword>
<feature type="domain" description="Cleaved adhesin" evidence="11">
    <location>
        <begin position="515"/>
        <end position="676"/>
    </location>
</feature>
<keyword evidence="3" id="KW-0479">Metal-binding</keyword>
<comment type="similarity">
    <text evidence="1">Belongs to the peptidase M43B family.</text>
</comment>
<evidence type="ECO:0000256" key="1">
    <source>
        <dbReference type="ARBA" id="ARBA00008721"/>
    </source>
</evidence>
<dbReference type="CDD" id="cd04275">
    <property type="entry name" value="ZnMc_pappalysin_like"/>
    <property type="match status" value="1"/>
</dbReference>
<accession>A0A4Q1K5D1</accession>
<keyword evidence="6" id="KW-0862">Zinc</keyword>
<evidence type="ECO:0000256" key="7">
    <source>
        <dbReference type="ARBA" id="ARBA00023049"/>
    </source>
</evidence>
<dbReference type="Pfam" id="PF05572">
    <property type="entry name" value="Peptidase_M43"/>
    <property type="match status" value="1"/>
</dbReference>
<reference evidence="14" key="1">
    <citation type="submission" date="2019-01" db="EMBL/GenBank/DDBJ databases">
        <title>Cytophagaceae bacterium strain CAR-16.</title>
        <authorList>
            <person name="Chen W.-M."/>
        </authorList>
    </citation>
    <scope>NUCLEOTIDE SEQUENCE [LARGE SCALE GENOMIC DNA]</scope>
    <source>
        <strain evidence="14">LLJ-11</strain>
    </source>
</reference>
<protein>
    <submittedName>
        <fullName evidence="13">T9SS type A sorting domain-containing protein</fullName>
    </submittedName>
</protein>
<dbReference type="Gene3D" id="2.60.120.200">
    <property type="match status" value="1"/>
</dbReference>
<keyword evidence="2" id="KW-0645">Protease</keyword>
<dbReference type="NCBIfam" id="NF038128">
    <property type="entry name" value="choice_anch_J"/>
    <property type="match status" value="1"/>
</dbReference>
<dbReference type="Gene3D" id="2.60.40.2030">
    <property type="match status" value="1"/>
</dbReference>
<dbReference type="OrthoDB" id="6278496at2"/>